<dbReference type="PANTHER" id="PTHR42966">
    <property type="entry name" value="N-ACETYLNEURAMINATE SYNTHASE"/>
    <property type="match status" value="1"/>
</dbReference>
<dbReference type="InterPro" id="IPR013974">
    <property type="entry name" value="SAF"/>
</dbReference>
<accession>A0ABP9QCJ6</accession>
<dbReference type="PANTHER" id="PTHR42966:SF2">
    <property type="entry name" value="PSEUDAMINIC ACID SYNTHASE"/>
    <property type="match status" value="1"/>
</dbReference>
<dbReference type="Pfam" id="PF08666">
    <property type="entry name" value="SAF"/>
    <property type="match status" value="1"/>
</dbReference>
<dbReference type="InterPro" id="IPR057736">
    <property type="entry name" value="SAF_PseI/NeuA/NeuB"/>
</dbReference>
<feature type="domain" description="AFP-like" evidence="1">
    <location>
        <begin position="292"/>
        <end position="348"/>
    </location>
</feature>
<dbReference type="CDD" id="cd11615">
    <property type="entry name" value="SAF_NeuB_like"/>
    <property type="match status" value="1"/>
</dbReference>
<organism evidence="2 3">
    <name type="scientific">Viridibacterium curvum</name>
    <dbReference type="NCBI Taxonomy" id="1101404"/>
    <lineage>
        <taxon>Bacteria</taxon>
        <taxon>Pseudomonadati</taxon>
        <taxon>Pseudomonadota</taxon>
        <taxon>Betaproteobacteria</taxon>
        <taxon>Rhodocyclales</taxon>
        <taxon>Rhodocyclaceae</taxon>
        <taxon>Viridibacterium</taxon>
    </lineage>
</organism>
<reference evidence="3" key="1">
    <citation type="journal article" date="2019" name="Int. J. Syst. Evol. Microbiol.">
        <title>The Global Catalogue of Microorganisms (GCM) 10K type strain sequencing project: providing services to taxonomists for standard genome sequencing and annotation.</title>
        <authorList>
            <consortium name="The Broad Institute Genomics Platform"/>
            <consortium name="The Broad Institute Genome Sequencing Center for Infectious Disease"/>
            <person name="Wu L."/>
            <person name="Ma J."/>
        </authorList>
    </citation>
    <scope>NUCLEOTIDE SEQUENCE [LARGE SCALE GENOMIC DNA]</scope>
    <source>
        <strain evidence="3">JCM 18715</strain>
    </source>
</reference>
<dbReference type="PROSITE" id="PS50844">
    <property type="entry name" value="AFP_LIKE"/>
    <property type="match status" value="1"/>
</dbReference>
<evidence type="ECO:0000259" key="1">
    <source>
        <dbReference type="PROSITE" id="PS50844"/>
    </source>
</evidence>
<dbReference type="InterPro" id="IPR006190">
    <property type="entry name" value="SAF_AFP_Neu5Ac"/>
</dbReference>
<dbReference type="SMART" id="SM00858">
    <property type="entry name" value="SAF"/>
    <property type="match status" value="1"/>
</dbReference>
<sequence>MIEIGGRPVGTNAAPFFIAEMSGNHNASLDRALEIVDAIADTGAHALKLQTYTADTMTLDIRDGDFLIDDPKSLWHGRTLYDLYEEAHTPWAWHEPIFERARKRGMLAFSTPFDPTAVDFLASLDVPCYKIASFENADLPLIHKAASQGKPLIISTGMASLSEIGETVATARAAGCEQIVLLKCTSAYPASPSEINLMSIPHLREAFGTEVGLSDHTMGIGVAVAAVALGASVIEKHVTLRRADGGVDSAFSMEPDEVRMLIKETAVAQQAIGSVRYGRGLQEEGSVRFRRSLYVVTDIKAGEAFSAQNVRAIRPGMGLLPKHTEHVMGRKAARDIKRGTPMSWDLLS</sequence>
<evidence type="ECO:0000313" key="2">
    <source>
        <dbReference type="EMBL" id="GAA5159626.1"/>
    </source>
</evidence>
<dbReference type="SUPFAM" id="SSF51569">
    <property type="entry name" value="Aldolase"/>
    <property type="match status" value="1"/>
</dbReference>
<dbReference type="EMBL" id="BAABLD010000002">
    <property type="protein sequence ID" value="GAA5159626.1"/>
    <property type="molecule type" value="Genomic_DNA"/>
</dbReference>
<dbReference type="InterPro" id="IPR051690">
    <property type="entry name" value="PseI-like"/>
</dbReference>
<gene>
    <name evidence="2" type="primary">pseI</name>
    <name evidence="2" type="ORF">GCM10025770_06230</name>
</gene>
<proteinExistence type="predicted"/>
<keyword evidence="3" id="KW-1185">Reference proteome</keyword>
<protein>
    <submittedName>
        <fullName evidence="2">Pseudaminic acid synthase</fullName>
    </submittedName>
</protein>
<dbReference type="SUPFAM" id="SSF51269">
    <property type="entry name" value="AFP III-like domain"/>
    <property type="match status" value="1"/>
</dbReference>
<dbReference type="Gene3D" id="3.20.20.70">
    <property type="entry name" value="Aldolase class I"/>
    <property type="match status" value="1"/>
</dbReference>
<dbReference type="Pfam" id="PF03102">
    <property type="entry name" value="NeuB"/>
    <property type="match status" value="1"/>
</dbReference>
<dbReference type="InterPro" id="IPR013785">
    <property type="entry name" value="Aldolase_TIM"/>
</dbReference>
<dbReference type="InterPro" id="IPR013132">
    <property type="entry name" value="PseI/NeuA/B-like_N"/>
</dbReference>
<dbReference type="Gene3D" id="3.90.1210.10">
    <property type="entry name" value="Antifreeze-like/N-acetylneuraminic acid synthase C-terminal domain"/>
    <property type="match status" value="1"/>
</dbReference>
<dbReference type="InterPro" id="IPR036732">
    <property type="entry name" value="AFP_Neu5c_C_sf"/>
</dbReference>
<dbReference type="NCBIfam" id="TIGR03586">
    <property type="entry name" value="PseI"/>
    <property type="match status" value="1"/>
</dbReference>
<dbReference type="Proteomes" id="UP001500547">
    <property type="component" value="Unassembled WGS sequence"/>
</dbReference>
<evidence type="ECO:0000313" key="3">
    <source>
        <dbReference type="Proteomes" id="UP001500547"/>
    </source>
</evidence>
<comment type="caution">
    <text evidence="2">The sequence shown here is derived from an EMBL/GenBank/DDBJ whole genome shotgun (WGS) entry which is preliminary data.</text>
</comment>
<dbReference type="InterPro" id="IPR020030">
    <property type="entry name" value="Pseudaminic_synth_PseI"/>
</dbReference>
<name>A0ABP9QCJ6_9RHOO</name>